<feature type="chain" id="PRO_5003612002" evidence="5">
    <location>
        <begin position="24"/>
        <end position="559"/>
    </location>
</feature>
<evidence type="ECO:0000256" key="5">
    <source>
        <dbReference type="SAM" id="SignalP"/>
    </source>
</evidence>
<sequence length="559" mass="60507">MTYLRPALVTCALLLSACNTVTRVPVSSSPTASLPVLTDAETGTDGLFFGIFRETASHRTVPATVAAELRRTPASVMWFEQWGNEVPFPTQDVQALQEQGVLPHITWEPWKADLALDDPAQVRLGNIVAGQYDAYITRWARSAAATQKPLLLRFGHEFNGNWYPWATGQNANDPQKYVQAYRHVHDLFRAAGATNVQWIWTYNNDDVPGEAWNAPAAAYPGDAYVDWVGIDGYNWGTNPSWGNWRTVSDLFGSAYAKAQQIAPSKPIMLAEFASSDVGGNKPAWIDDLFQTLPKSFPKVRAFTWFDIQKEEDWRINSTLASQERFIVGLRGKNIRSSGAAMAQVPARTSGGSAGTPSTALPTNARLLANFETLTDGRPTSQDGGRIFLSGYQQDAAHPSSFSNQAAGSEAAPLTVPASGSRSQYAAFDYAVAAPNQYAGVVMTVELRPRSGSDVVGSDQSAYRSLHLDLAGTGATQVRLELIGERSLGIADGSNPQTYVTLPAGVISLDLPVSRFTQPDWAPTKVATTDVMKRLAAVQLVVDQVPASGRIEVDNLALVP</sequence>
<dbReference type="OrthoDB" id="9802773at2"/>
<dbReference type="PROSITE" id="PS51257">
    <property type="entry name" value="PROKAR_LIPOPROTEIN"/>
    <property type="match status" value="1"/>
</dbReference>
<keyword evidence="8" id="KW-1185">Reference proteome</keyword>
<accession>H8GXI9</accession>
<protein>
    <submittedName>
        <fullName evidence="7">Glycoside hydrolase family 26</fullName>
    </submittedName>
</protein>
<proteinExistence type="inferred from homology"/>
<evidence type="ECO:0000256" key="1">
    <source>
        <dbReference type="ARBA" id="ARBA00007754"/>
    </source>
</evidence>
<dbReference type="PANTHER" id="PTHR40079">
    <property type="entry name" value="MANNAN ENDO-1,4-BETA-MANNOSIDASE E-RELATED"/>
    <property type="match status" value="1"/>
</dbReference>
<organism evidence="7 8">
    <name type="scientific">Deinococcus gobiensis (strain DSM 21396 / JCM 16679 / CGMCC 1.7299 / I-0)</name>
    <dbReference type="NCBI Taxonomy" id="745776"/>
    <lineage>
        <taxon>Bacteria</taxon>
        <taxon>Thermotogati</taxon>
        <taxon>Deinococcota</taxon>
        <taxon>Deinococci</taxon>
        <taxon>Deinococcales</taxon>
        <taxon>Deinococcaceae</taxon>
        <taxon>Deinococcus</taxon>
    </lineage>
</organism>
<evidence type="ECO:0000259" key="6">
    <source>
        <dbReference type="PROSITE" id="PS51764"/>
    </source>
</evidence>
<dbReference type="GO" id="GO:0006080">
    <property type="term" value="P:substituted mannan metabolic process"/>
    <property type="evidence" value="ECO:0007669"/>
    <property type="project" value="InterPro"/>
</dbReference>
<keyword evidence="5" id="KW-0732">Signal</keyword>
<feature type="signal peptide" evidence="5">
    <location>
        <begin position="1"/>
        <end position="23"/>
    </location>
</feature>
<name>H8GXI9_DEIGI</name>
<dbReference type="GO" id="GO:0016985">
    <property type="term" value="F:mannan endo-1,4-beta-mannosidase activity"/>
    <property type="evidence" value="ECO:0007669"/>
    <property type="project" value="InterPro"/>
</dbReference>
<dbReference type="Pfam" id="PF02156">
    <property type="entry name" value="Glyco_hydro_26"/>
    <property type="match status" value="1"/>
</dbReference>
<dbReference type="InterPro" id="IPR000805">
    <property type="entry name" value="Glyco_hydro_26"/>
</dbReference>
<comment type="similarity">
    <text evidence="1 4">Belongs to the glycosyl hydrolase 26 family.</text>
</comment>
<evidence type="ECO:0000256" key="3">
    <source>
        <dbReference type="ARBA" id="ARBA00023295"/>
    </source>
</evidence>
<evidence type="ECO:0000256" key="4">
    <source>
        <dbReference type="PROSITE-ProRule" id="PRU01100"/>
    </source>
</evidence>
<dbReference type="eggNOG" id="COG4124">
    <property type="taxonomic scope" value="Bacteria"/>
</dbReference>
<feature type="active site" description="Nucleophile" evidence="4">
    <location>
        <position position="271"/>
    </location>
</feature>
<dbReference type="InterPro" id="IPR022790">
    <property type="entry name" value="GH26_dom"/>
</dbReference>
<dbReference type="Gene3D" id="3.20.20.80">
    <property type="entry name" value="Glycosidases"/>
    <property type="match status" value="1"/>
</dbReference>
<dbReference type="PATRIC" id="fig|745776.4.peg.739"/>
<dbReference type="HOGENOM" id="CLU_487222_0_0_0"/>
<dbReference type="PANTHER" id="PTHR40079:SF4">
    <property type="entry name" value="GH26 DOMAIN-CONTAINING PROTEIN-RELATED"/>
    <property type="match status" value="1"/>
</dbReference>
<dbReference type="SUPFAM" id="SSF51445">
    <property type="entry name" value="(Trans)glycosidases"/>
    <property type="match status" value="1"/>
</dbReference>
<dbReference type="EMBL" id="CP002191">
    <property type="protein sequence ID" value="AFD24649.1"/>
    <property type="molecule type" value="Genomic_DNA"/>
</dbReference>
<dbReference type="AlphaFoldDB" id="H8GXI9"/>
<feature type="domain" description="GH26" evidence="6">
    <location>
        <begin position="29"/>
        <end position="328"/>
    </location>
</feature>
<evidence type="ECO:0000313" key="7">
    <source>
        <dbReference type="EMBL" id="AFD24649.1"/>
    </source>
</evidence>
<dbReference type="Proteomes" id="UP000007575">
    <property type="component" value="Chromosome"/>
</dbReference>
<gene>
    <name evidence="7" type="ordered locus">DGo_CA0722</name>
</gene>
<dbReference type="InterPro" id="IPR017853">
    <property type="entry name" value="GH"/>
</dbReference>
<dbReference type="KEGG" id="dgo:DGo_CA0722"/>
<evidence type="ECO:0000313" key="8">
    <source>
        <dbReference type="Proteomes" id="UP000007575"/>
    </source>
</evidence>
<keyword evidence="2 4" id="KW-0378">Hydrolase</keyword>
<evidence type="ECO:0000256" key="2">
    <source>
        <dbReference type="ARBA" id="ARBA00022801"/>
    </source>
</evidence>
<dbReference type="PROSITE" id="PS51764">
    <property type="entry name" value="GH26"/>
    <property type="match status" value="1"/>
</dbReference>
<dbReference type="RefSeq" id="WP_014684132.1">
    <property type="nucleotide sequence ID" value="NC_017790.1"/>
</dbReference>
<keyword evidence="3 4" id="KW-0326">Glycosidase</keyword>
<reference evidence="7 8" key="1">
    <citation type="journal article" date="2012" name="PLoS ONE">
        <title>Genome sequence and transcriptome analysis of the radioresistant bacterium Deinococcus gobiensis: insights into the extreme environmental adaptations.</title>
        <authorList>
            <person name="Yuan M."/>
            <person name="Chen M."/>
            <person name="Zhang W."/>
            <person name="Lu W."/>
            <person name="Wang J."/>
            <person name="Yang M."/>
            <person name="Zhao P."/>
            <person name="Tang R."/>
            <person name="Li X."/>
            <person name="Hao Y."/>
            <person name="Zhou Z."/>
            <person name="Zhan Y."/>
            <person name="Yu H."/>
            <person name="Teng C."/>
            <person name="Yan Y."/>
            <person name="Ping S."/>
            <person name="Wang Y."/>
            <person name="Lin M."/>
        </authorList>
    </citation>
    <scope>NUCLEOTIDE SEQUENCE [LARGE SCALE GENOMIC DNA]</scope>
    <source>
        <strain evidence="7 8">I-0</strain>
    </source>
</reference>
<feature type="active site" description="Proton donor" evidence="4">
    <location>
        <position position="157"/>
    </location>
</feature>